<dbReference type="Proteomes" id="UP000237347">
    <property type="component" value="Unassembled WGS sequence"/>
</dbReference>
<dbReference type="EMBL" id="PKMF04000178">
    <property type="protein sequence ID" value="KAK7844916.1"/>
    <property type="molecule type" value="Genomic_DNA"/>
</dbReference>
<gene>
    <name evidence="1" type="ORF">CFP56_010209</name>
</gene>
<reference evidence="1 2" key="1">
    <citation type="journal article" date="2018" name="Sci. Data">
        <title>The draft genome sequence of cork oak.</title>
        <authorList>
            <person name="Ramos A.M."/>
            <person name="Usie A."/>
            <person name="Barbosa P."/>
            <person name="Barros P.M."/>
            <person name="Capote T."/>
            <person name="Chaves I."/>
            <person name="Simoes F."/>
            <person name="Abreu I."/>
            <person name="Carrasquinho I."/>
            <person name="Faro C."/>
            <person name="Guimaraes J.B."/>
            <person name="Mendonca D."/>
            <person name="Nobrega F."/>
            <person name="Rodrigues L."/>
            <person name="Saibo N.J.M."/>
            <person name="Varela M.C."/>
            <person name="Egas C."/>
            <person name="Matos J."/>
            <person name="Miguel C.M."/>
            <person name="Oliveira M.M."/>
            <person name="Ricardo C.P."/>
            <person name="Goncalves S."/>
        </authorList>
    </citation>
    <scope>NUCLEOTIDE SEQUENCE [LARGE SCALE GENOMIC DNA]</scope>
    <source>
        <strain evidence="2">cv. HL8</strain>
    </source>
</reference>
<evidence type="ECO:0000313" key="1">
    <source>
        <dbReference type="EMBL" id="KAK7844916.1"/>
    </source>
</evidence>
<evidence type="ECO:0000313" key="2">
    <source>
        <dbReference type="Proteomes" id="UP000237347"/>
    </source>
</evidence>
<sequence length="169" mass="18332">MSTICSSVLGFISPLTLTAIPKPNLDSVSRSDAPFGSQTVTHFSTRSPFPLPSMPESKCAWKRVILDLRKYLDNGGENFYFRWRKMRLAVAAVIVLFVNSQKILKRRPPWVAKKGANTSDSTAMSLIRMLSDGPEVSLSGSPMVSPITAALCGSDPFGPRLLACSEAPA</sequence>
<accession>A0AAW0L2N5</accession>
<name>A0AAW0L2N5_QUESU</name>
<dbReference type="AlphaFoldDB" id="A0AAW0L2N5"/>
<proteinExistence type="predicted"/>
<organism evidence="1 2">
    <name type="scientific">Quercus suber</name>
    <name type="common">Cork oak</name>
    <dbReference type="NCBI Taxonomy" id="58331"/>
    <lineage>
        <taxon>Eukaryota</taxon>
        <taxon>Viridiplantae</taxon>
        <taxon>Streptophyta</taxon>
        <taxon>Embryophyta</taxon>
        <taxon>Tracheophyta</taxon>
        <taxon>Spermatophyta</taxon>
        <taxon>Magnoliopsida</taxon>
        <taxon>eudicotyledons</taxon>
        <taxon>Gunneridae</taxon>
        <taxon>Pentapetalae</taxon>
        <taxon>rosids</taxon>
        <taxon>fabids</taxon>
        <taxon>Fagales</taxon>
        <taxon>Fagaceae</taxon>
        <taxon>Quercus</taxon>
    </lineage>
</organism>
<protein>
    <submittedName>
        <fullName evidence="1">Uncharacterized protein</fullName>
    </submittedName>
</protein>
<comment type="caution">
    <text evidence="1">The sequence shown here is derived from an EMBL/GenBank/DDBJ whole genome shotgun (WGS) entry which is preliminary data.</text>
</comment>
<keyword evidence="2" id="KW-1185">Reference proteome</keyword>